<dbReference type="Pfam" id="PF07726">
    <property type="entry name" value="AAA_3"/>
    <property type="match status" value="1"/>
</dbReference>
<dbReference type="Gene3D" id="3.40.50.300">
    <property type="entry name" value="P-loop containing nucleotide triphosphate hydrolases"/>
    <property type="match status" value="1"/>
</dbReference>
<dbReference type="PANTHER" id="PTHR42759:SF1">
    <property type="entry name" value="MAGNESIUM-CHELATASE SUBUNIT CHLD"/>
    <property type="match status" value="1"/>
</dbReference>
<dbReference type="InParanoid" id="L0HCR6"/>
<keyword evidence="2" id="KW-0067">ATP-binding</keyword>
<dbReference type="Proteomes" id="UP000010824">
    <property type="component" value="Chromosome"/>
</dbReference>
<dbReference type="FunFam" id="3.40.50.300:FF:000640">
    <property type="entry name" value="MoxR family ATPase"/>
    <property type="match status" value="1"/>
</dbReference>
<dbReference type="KEGG" id="mfo:Metfor_0745"/>
<dbReference type="GO" id="GO:0016887">
    <property type="term" value="F:ATP hydrolysis activity"/>
    <property type="evidence" value="ECO:0007669"/>
    <property type="project" value="InterPro"/>
</dbReference>
<dbReference type="Gene3D" id="1.10.8.80">
    <property type="entry name" value="Magnesium chelatase subunit I, C-Terminal domain"/>
    <property type="match status" value="1"/>
</dbReference>
<feature type="domain" description="AAA+ ATPase" evidence="3">
    <location>
        <begin position="52"/>
        <end position="193"/>
    </location>
</feature>
<dbReference type="CDD" id="cd00009">
    <property type="entry name" value="AAA"/>
    <property type="match status" value="1"/>
</dbReference>
<dbReference type="STRING" id="593750.Metfor_0745"/>
<keyword evidence="1" id="KW-0547">Nucleotide-binding</keyword>
<dbReference type="InterPro" id="IPR050764">
    <property type="entry name" value="CbbQ/NirQ/NorQ/GpvN"/>
</dbReference>
<name>L0HCR6_METFS</name>
<evidence type="ECO:0000313" key="4">
    <source>
        <dbReference type="EMBL" id="AGB01805.1"/>
    </source>
</evidence>
<dbReference type="EMBL" id="CP003167">
    <property type="protein sequence ID" value="AGB01805.1"/>
    <property type="molecule type" value="Genomic_DNA"/>
</dbReference>
<reference evidence="4 5" key="2">
    <citation type="journal article" date="2014" name="Genome Announc.">
        <title>Complete Genome Sequence of Methanoregula formicica SMSPT, a Mesophilic Hydrogenotrophic Methanogen Isolated from a Methanogenic Upflow Anaerobic Sludge Blanket Reactor.</title>
        <authorList>
            <person name="Yamamoto K."/>
            <person name="Tamaki H."/>
            <person name="Cadillo-Quiroz H."/>
            <person name="Imachi H."/>
            <person name="Kyrpides N."/>
            <person name="Woyke T."/>
            <person name="Goodwin L."/>
            <person name="Zinder S.H."/>
            <person name="Kamagata Y."/>
            <person name="Liu W.T."/>
        </authorList>
    </citation>
    <scope>NUCLEOTIDE SEQUENCE [LARGE SCALE GENOMIC DNA]</scope>
    <source>
        <strain evidence="5">DSM 22288 / NBRC 105244 / SMSP</strain>
    </source>
</reference>
<dbReference type="Pfam" id="PF17863">
    <property type="entry name" value="AAA_lid_2"/>
    <property type="match status" value="1"/>
</dbReference>
<dbReference type="eggNOG" id="arCOG00434">
    <property type="taxonomic scope" value="Archaea"/>
</dbReference>
<dbReference type="PANTHER" id="PTHR42759">
    <property type="entry name" value="MOXR FAMILY PROTEIN"/>
    <property type="match status" value="1"/>
</dbReference>
<dbReference type="HOGENOM" id="CLU_034716_2_0_2"/>
<dbReference type="AlphaFoldDB" id="L0HCR6"/>
<accession>L0HCR6</accession>
<dbReference type="PIRSF" id="PIRSF002849">
    <property type="entry name" value="AAA_ATPase_chaperone_MoxR_prd"/>
    <property type="match status" value="1"/>
</dbReference>
<dbReference type="InterPro" id="IPR011703">
    <property type="entry name" value="ATPase_AAA-3"/>
</dbReference>
<keyword evidence="5" id="KW-1185">Reference proteome</keyword>
<dbReference type="GO" id="GO:0005524">
    <property type="term" value="F:ATP binding"/>
    <property type="evidence" value="ECO:0007669"/>
    <property type="project" value="UniProtKB-KW"/>
</dbReference>
<organism evidence="4 5">
    <name type="scientific">Methanoregula formicica (strain DSM 22288 / NBRC 105244 / SMSP)</name>
    <dbReference type="NCBI Taxonomy" id="593750"/>
    <lineage>
        <taxon>Archaea</taxon>
        <taxon>Methanobacteriati</taxon>
        <taxon>Methanobacteriota</taxon>
        <taxon>Stenosarchaea group</taxon>
        <taxon>Methanomicrobia</taxon>
        <taxon>Methanomicrobiales</taxon>
        <taxon>Methanoregulaceae</taxon>
        <taxon>Methanoregula</taxon>
    </lineage>
</organism>
<gene>
    <name evidence="4" type="ordered locus">Metfor_0745</name>
</gene>
<reference evidence="5" key="1">
    <citation type="submission" date="2011-12" db="EMBL/GenBank/DDBJ databases">
        <title>Complete sequence of Methanoregula formicicum SMSP.</title>
        <authorList>
            <person name="Lucas S."/>
            <person name="Han J."/>
            <person name="Lapidus A."/>
            <person name="Cheng J.-F."/>
            <person name="Goodwin L."/>
            <person name="Pitluck S."/>
            <person name="Peters L."/>
            <person name="Ovchinnikova G."/>
            <person name="Teshima H."/>
            <person name="Detter J.C."/>
            <person name="Han C."/>
            <person name="Tapia R."/>
            <person name="Land M."/>
            <person name="Hauser L."/>
            <person name="Kyrpides N."/>
            <person name="Ivanova N."/>
            <person name="Pagani I."/>
            <person name="Imachi H."/>
            <person name="Tamaki H."/>
            <person name="Sekiguchi Y."/>
            <person name="Kamagata Y."/>
            <person name="Cadillo-Quiroz H."/>
            <person name="Zinder S."/>
            <person name="Liu W.-T."/>
            <person name="Woyke T."/>
        </authorList>
    </citation>
    <scope>NUCLEOTIDE SEQUENCE [LARGE SCALE GENOMIC DNA]</scope>
    <source>
        <strain evidence="5">DSM 22288 / NBRC 105244 / SMSP</strain>
    </source>
</reference>
<evidence type="ECO:0000259" key="3">
    <source>
        <dbReference type="SMART" id="SM00382"/>
    </source>
</evidence>
<evidence type="ECO:0000256" key="1">
    <source>
        <dbReference type="ARBA" id="ARBA00022741"/>
    </source>
</evidence>
<sequence length="334" mass="36772">MGNGVCMDKEIENLTNRALEYANELERLRAGIKTVVVGQDDAIDRLILALCAGGHVLLEGVPGIAKTLTIRTLSQCLDCRFVRIQFTPDLLPADITGTRIYNQKDGTFSTVKGPVFAHFVLADEINRAPPKVQSALLEAMQERQVTIQGETHTLARPFFVLATQNPIESEGTYPLPEAQLDRFMFKILMTYPSREDEVRILDRFTEGIAAVPEKVIPAKKILELQAFVQTVYADPAIKKYVSGIVNATRKPAEHGLADTKYIALGASPRASIFLVLGGKAHALMAGRGYVIPEDIRAVAHDVLRHRILLTYEGEADNVTTDSIIDRILATVKVP</sequence>
<dbReference type="FunCoup" id="L0HCR6">
    <property type="interactions" value="1"/>
</dbReference>
<evidence type="ECO:0000313" key="5">
    <source>
        <dbReference type="Proteomes" id="UP000010824"/>
    </source>
</evidence>
<dbReference type="InterPro" id="IPR027417">
    <property type="entry name" value="P-loop_NTPase"/>
</dbReference>
<protein>
    <submittedName>
        <fullName evidence="4">MoxR-like ATPase</fullName>
    </submittedName>
</protein>
<dbReference type="InterPro" id="IPR041628">
    <property type="entry name" value="ChlI/MoxR_AAA_lid"/>
</dbReference>
<dbReference type="SUPFAM" id="SSF52540">
    <property type="entry name" value="P-loop containing nucleoside triphosphate hydrolases"/>
    <property type="match status" value="1"/>
</dbReference>
<evidence type="ECO:0000256" key="2">
    <source>
        <dbReference type="ARBA" id="ARBA00022840"/>
    </source>
</evidence>
<dbReference type="InterPro" id="IPR003593">
    <property type="entry name" value="AAA+_ATPase"/>
</dbReference>
<dbReference type="SMART" id="SM00382">
    <property type="entry name" value="AAA"/>
    <property type="match status" value="1"/>
</dbReference>
<proteinExistence type="predicted"/>